<organism evidence="2 3">
    <name type="scientific">Tenacibaculum piscium</name>
    <dbReference type="NCBI Taxonomy" id="1458515"/>
    <lineage>
        <taxon>Bacteria</taxon>
        <taxon>Pseudomonadati</taxon>
        <taxon>Bacteroidota</taxon>
        <taxon>Flavobacteriia</taxon>
        <taxon>Flavobacteriales</taxon>
        <taxon>Flavobacteriaceae</taxon>
        <taxon>Tenacibaculum</taxon>
    </lineage>
</organism>
<dbReference type="RefSeq" id="WP_101917963.1">
    <property type="nucleotide sequence ID" value="NZ_OENF01000039.1"/>
</dbReference>
<feature type="transmembrane region" description="Helical" evidence="1">
    <location>
        <begin position="77"/>
        <end position="97"/>
    </location>
</feature>
<evidence type="ECO:0000313" key="3">
    <source>
        <dbReference type="Proteomes" id="UP000234211"/>
    </source>
</evidence>
<sequence>MEKSITTSKTQDVFRIIIGVFMILASIGHLTFLRVEWQAQVPNWVPLDKNLVVILSGIVELILGLSMVFLTKYKSHVGWALAIFFVLIFPGNIAQYINKVDFRSLDSDKARFIRLLFQPILVIWALWSTGAWKAWRNRK</sequence>
<keyword evidence="1" id="KW-0812">Transmembrane</keyword>
<feature type="transmembrane region" description="Helical" evidence="1">
    <location>
        <begin position="12"/>
        <end position="32"/>
    </location>
</feature>
<evidence type="ECO:0000313" key="2">
    <source>
        <dbReference type="EMBL" id="SOS75328.1"/>
    </source>
</evidence>
<dbReference type="OrthoDB" id="9788974at2"/>
<feature type="transmembrane region" description="Helical" evidence="1">
    <location>
        <begin position="52"/>
        <end position="70"/>
    </location>
</feature>
<reference evidence="3" key="1">
    <citation type="submission" date="2017-11" db="EMBL/GenBank/DDBJ databases">
        <authorList>
            <person name="Duchaud E."/>
        </authorList>
    </citation>
    <scope>NUCLEOTIDE SEQUENCE [LARGE SCALE GENOMIC DNA]</scope>
    <source>
        <strain evidence="3">Tenacibaculum sp. TNO020</strain>
    </source>
</reference>
<protein>
    <submittedName>
        <fullName evidence="2">Uncharacterized membrane protein</fullName>
    </submittedName>
</protein>
<keyword evidence="1" id="KW-1133">Transmembrane helix</keyword>
<evidence type="ECO:0000256" key="1">
    <source>
        <dbReference type="SAM" id="Phobius"/>
    </source>
</evidence>
<feature type="transmembrane region" description="Helical" evidence="1">
    <location>
        <begin position="117"/>
        <end position="135"/>
    </location>
</feature>
<keyword evidence="3" id="KW-1185">Reference proteome</keyword>
<dbReference type="Proteomes" id="UP000234211">
    <property type="component" value="Unassembled WGS sequence"/>
</dbReference>
<dbReference type="EMBL" id="OENF01000039">
    <property type="protein sequence ID" value="SOS75328.1"/>
    <property type="molecule type" value="Genomic_DNA"/>
</dbReference>
<accession>A0A2H1YIN0</accession>
<name>A0A2H1YIN0_9FLAO</name>
<dbReference type="PANTHER" id="PTHR36974">
    <property type="entry name" value="MEMBRANE PROTEIN-RELATED"/>
    <property type="match status" value="1"/>
</dbReference>
<dbReference type="PANTHER" id="PTHR36974:SF1">
    <property type="entry name" value="DOXX FAMILY MEMBRANE PROTEIN"/>
    <property type="match status" value="1"/>
</dbReference>
<dbReference type="AlphaFoldDB" id="A0A2H1YIN0"/>
<keyword evidence="1" id="KW-0472">Membrane</keyword>
<proteinExistence type="predicted"/>
<gene>
    <name evidence="2" type="ORF">TNO020_440104</name>
</gene>